<gene>
    <name evidence="1" type="ORF">JHL16_13270</name>
</gene>
<evidence type="ECO:0000313" key="2">
    <source>
        <dbReference type="Proteomes" id="UP000616151"/>
    </source>
</evidence>
<keyword evidence="2" id="KW-1185">Reference proteome</keyword>
<dbReference type="Proteomes" id="UP000616151">
    <property type="component" value="Unassembled WGS sequence"/>
</dbReference>
<evidence type="ECO:0000313" key="1">
    <source>
        <dbReference type="EMBL" id="MBK1867320.1"/>
    </source>
</evidence>
<sequence>MGQEIAELFSRLDAEAFAKVVSAFADPKQRWFFSGQGRSGLVAQMAAMRFMHIGRTVHFVGEVSAPSIRTGDALLVISGSGETPVSVGFARIASQEGAKVVTLTHKPKATLAGLADIVLPVPVATTEQFGGSLFEQSCLLLLDSVILALARDLPDAHKIMQHRHTNLQ</sequence>
<name>A0ACC5R3S4_9HYPH</name>
<comment type="caution">
    <text evidence="1">The sequence shown here is derived from an EMBL/GenBank/DDBJ whole genome shotgun (WGS) entry which is preliminary data.</text>
</comment>
<protein>
    <submittedName>
        <fullName evidence="1">SIS domain-containing protein</fullName>
    </submittedName>
</protein>
<accession>A0ACC5R3S4</accession>
<reference evidence="1" key="1">
    <citation type="submission" date="2021-01" db="EMBL/GenBank/DDBJ databases">
        <authorList>
            <person name="Sun Q."/>
        </authorList>
    </citation>
    <scope>NUCLEOTIDE SEQUENCE</scope>
    <source>
        <strain evidence="1">YIM B02566</strain>
    </source>
</reference>
<dbReference type="EMBL" id="JAENHL010000007">
    <property type="protein sequence ID" value="MBK1867320.1"/>
    <property type="molecule type" value="Genomic_DNA"/>
</dbReference>
<proteinExistence type="predicted"/>
<organism evidence="1 2">
    <name type="scientific">Taklimakanibacter albus</name>
    <dbReference type="NCBI Taxonomy" id="2800327"/>
    <lineage>
        <taxon>Bacteria</taxon>
        <taxon>Pseudomonadati</taxon>
        <taxon>Pseudomonadota</taxon>
        <taxon>Alphaproteobacteria</taxon>
        <taxon>Hyphomicrobiales</taxon>
        <taxon>Aestuariivirgaceae</taxon>
        <taxon>Taklimakanibacter</taxon>
    </lineage>
</organism>